<evidence type="ECO:0000313" key="15">
    <source>
        <dbReference type="EMBL" id="OGG41890.1"/>
    </source>
</evidence>
<feature type="binding site" evidence="12">
    <location>
        <position position="9"/>
    </location>
    <ligand>
        <name>a divalent metal cation</name>
        <dbReference type="ChEBI" id="CHEBI:60240"/>
    </ligand>
</feature>
<evidence type="ECO:0000256" key="1">
    <source>
        <dbReference type="ARBA" id="ARBA00000077"/>
    </source>
</evidence>
<dbReference type="PROSITE" id="PS51975">
    <property type="entry name" value="RNASE_H_2"/>
    <property type="match status" value="1"/>
</dbReference>
<gene>
    <name evidence="15" type="ORF">A2837_01610</name>
</gene>
<protein>
    <recommendedName>
        <fullName evidence="13">Ribonuclease</fullName>
        <ecNumber evidence="13">3.1.26.4</ecNumber>
    </recommendedName>
</protein>
<comment type="cofactor">
    <cofactor evidence="2">
        <name>Mg(2+)</name>
        <dbReference type="ChEBI" id="CHEBI:18420"/>
    </cofactor>
</comment>
<evidence type="ECO:0000256" key="12">
    <source>
        <dbReference type="PROSITE-ProRule" id="PRU01319"/>
    </source>
</evidence>
<feature type="domain" description="RNase H type-2" evidence="14">
    <location>
        <begin position="2"/>
        <end position="197"/>
    </location>
</feature>
<dbReference type="Proteomes" id="UP000176322">
    <property type="component" value="Unassembled WGS sequence"/>
</dbReference>
<evidence type="ECO:0000256" key="11">
    <source>
        <dbReference type="ARBA" id="ARBA00023211"/>
    </source>
</evidence>
<comment type="catalytic activity">
    <reaction evidence="1 12 13">
        <text>Endonucleolytic cleavage to 5'-phosphomonoester.</text>
        <dbReference type="EC" id="3.1.26.4"/>
    </reaction>
</comment>
<evidence type="ECO:0000256" key="5">
    <source>
        <dbReference type="ARBA" id="ARBA00007383"/>
    </source>
</evidence>
<keyword evidence="6" id="KW-0963">Cytoplasm</keyword>
<comment type="subcellular location">
    <subcellularLocation>
        <location evidence="4">Cytoplasm</location>
    </subcellularLocation>
</comment>
<dbReference type="InterPro" id="IPR024567">
    <property type="entry name" value="RNase_HII/HIII_dom"/>
</dbReference>
<dbReference type="EC" id="3.1.26.4" evidence="13"/>
<evidence type="ECO:0000256" key="9">
    <source>
        <dbReference type="ARBA" id="ARBA00022759"/>
    </source>
</evidence>
<dbReference type="NCBIfam" id="NF000595">
    <property type="entry name" value="PRK00015.1-3"/>
    <property type="match status" value="1"/>
</dbReference>
<keyword evidence="11" id="KW-0464">Manganese</keyword>
<dbReference type="GO" id="GO:0006298">
    <property type="term" value="P:mismatch repair"/>
    <property type="evidence" value="ECO:0007669"/>
    <property type="project" value="TreeGrafter"/>
</dbReference>
<evidence type="ECO:0000256" key="13">
    <source>
        <dbReference type="RuleBase" id="RU003515"/>
    </source>
</evidence>
<dbReference type="PANTHER" id="PTHR10954">
    <property type="entry name" value="RIBONUCLEASE H2 SUBUNIT A"/>
    <property type="match status" value="1"/>
</dbReference>
<sequence>MKWLIGIDEAGRGPLAGPVAVGVVAVSTDFDWSLIPGVGDSKKLSEKKREVVFETAKQLKKAGLLNFAVCQSTATYIDQEGIVPAIKYGMKDALEKLALNPEDCVVRLDGALRAPSNYQNQTTIIGGDGLEPVIGLASILAKVTRDRYMTKVATLPEYAPYELATHKGYGTKLHLELIKKHGLSLIHRKSFCRNCGV</sequence>
<comment type="similarity">
    <text evidence="5 13">Belongs to the RNase HII family.</text>
</comment>
<comment type="function">
    <text evidence="3 13">Endonuclease that specifically degrades the RNA of RNA-DNA hybrids.</text>
</comment>
<dbReference type="InterPro" id="IPR022898">
    <property type="entry name" value="RNase_HII"/>
</dbReference>
<evidence type="ECO:0000259" key="14">
    <source>
        <dbReference type="PROSITE" id="PS51975"/>
    </source>
</evidence>
<dbReference type="EMBL" id="MFKO01000002">
    <property type="protein sequence ID" value="OGG41890.1"/>
    <property type="molecule type" value="Genomic_DNA"/>
</dbReference>
<dbReference type="Pfam" id="PF01351">
    <property type="entry name" value="RNase_HII"/>
    <property type="match status" value="1"/>
</dbReference>
<evidence type="ECO:0000256" key="6">
    <source>
        <dbReference type="ARBA" id="ARBA00022490"/>
    </source>
</evidence>
<organism evidence="15 16">
    <name type="scientific">Candidatus Kaiserbacteria bacterium RIFCSPHIGHO2_01_FULL_46_22</name>
    <dbReference type="NCBI Taxonomy" id="1798475"/>
    <lineage>
        <taxon>Bacteria</taxon>
        <taxon>Candidatus Kaiseribacteriota</taxon>
    </lineage>
</organism>
<name>A0A1F6BYA0_9BACT</name>
<accession>A0A1F6BYA0</accession>
<comment type="cofactor">
    <cofactor evidence="12">
        <name>Mn(2+)</name>
        <dbReference type="ChEBI" id="CHEBI:29035"/>
    </cofactor>
    <cofactor evidence="12">
        <name>Mg(2+)</name>
        <dbReference type="ChEBI" id="CHEBI:18420"/>
    </cofactor>
    <text evidence="12">Manganese or magnesium. Binds 1 divalent metal ion per monomer in the absence of substrate. May bind a second metal ion after substrate binding.</text>
</comment>
<evidence type="ECO:0000313" key="16">
    <source>
        <dbReference type="Proteomes" id="UP000176322"/>
    </source>
</evidence>
<evidence type="ECO:0000256" key="8">
    <source>
        <dbReference type="ARBA" id="ARBA00022723"/>
    </source>
</evidence>
<feature type="binding site" evidence="12">
    <location>
        <position position="109"/>
    </location>
    <ligand>
        <name>a divalent metal cation</name>
        <dbReference type="ChEBI" id="CHEBI:60240"/>
    </ligand>
</feature>
<evidence type="ECO:0000256" key="3">
    <source>
        <dbReference type="ARBA" id="ARBA00004065"/>
    </source>
</evidence>
<dbReference type="GO" id="GO:0046872">
    <property type="term" value="F:metal ion binding"/>
    <property type="evidence" value="ECO:0007669"/>
    <property type="project" value="UniProtKB-KW"/>
</dbReference>
<dbReference type="STRING" id="1798475.A2837_01610"/>
<dbReference type="GO" id="GO:0043137">
    <property type="term" value="P:DNA replication, removal of RNA primer"/>
    <property type="evidence" value="ECO:0007669"/>
    <property type="project" value="TreeGrafter"/>
</dbReference>
<dbReference type="Gene3D" id="3.30.420.10">
    <property type="entry name" value="Ribonuclease H-like superfamily/Ribonuclease H"/>
    <property type="match status" value="1"/>
</dbReference>
<dbReference type="PANTHER" id="PTHR10954:SF18">
    <property type="entry name" value="RIBONUCLEASE HII"/>
    <property type="match status" value="1"/>
</dbReference>
<dbReference type="GO" id="GO:0032299">
    <property type="term" value="C:ribonuclease H2 complex"/>
    <property type="evidence" value="ECO:0007669"/>
    <property type="project" value="TreeGrafter"/>
</dbReference>
<reference evidence="15 16" key="1">
    <citation type="journal article" date="2016" name="Nat. Commun.">
        <title>Thousands of microbial genomes shed light on interconnected biogeochemical processes in an aquifer system.</title>
        <authorList>
            <person name="Anantharaman K."/>
            <person name="Brown C.T."/>
            <person name="Hug L.A."/>
            <person name="Sharon I."/>
            <person name="Castelle C.J."/>
            <person name="Probst A.J."/>
            <person name="Thomas B.C."/>
            <person name="Singh A."/>
            <person name="Wilkins M.J."/>
            <person name="Karaoz U."/>
            <person name="Brodie E.L."/>
            <person name="Williams K.H."/>
            <person name="Hubbard S.S."/>
            <person name="Banfield J.F."/>
        </authorList>
    </citation>
    <scope>NUCLEOTIDE SEQUENCE [LARGE SCALE GENOMIC DNA]</scope>
</reference>
<evidence type="ECO:0000256" key="2">
    <source>
        <dbReference type="ARBA" id="ARBA00001946"/>
    </source>
</evidence>
<dbReference type="InterPro" id="IPR036397">
    <property type="entry name" value="RNaseH_sf"/>
</dbReference>
<keyword evidence="9 12" id="KW-0255">Endonuclease</keyword>
<keyword evidence="10 12" id="KW-0378">Hydrolase</keyword>
<evidence type="ECO:0000256" key="7">
    <source>
        <dbReference type="ARBA" id="ARBA00022722"/>
    </source>
</evidence>
<dbReference type="InterPro" id="IPR001352">
    <property type="entry name" value="RNase_HII/HIII"/>
</dbReference>
<feature type="binding site" evidence="12">
    <location>
        <position position="8"/>
    </location>
    <ligand>
        <name>a divalent metal cation</name>
        <dbReference type="ChEBI" id="CHEBI:60240"/>
    </ligand>
</feature>
<dbReference type="InterPro" id="IPR012337">
    <property type="entry name" value="RNaseH-like_sf"/>
</dbReference>
<dbReference type="GO" id="GO:0004523">
    <property type="term" value="F:RNA-DNA hybrid ribonuclease activity"/>
    <property type="evidence" value="ECO:0007669"/>
    <property type="project" value="UniProtKB-UniRule"/>
</dbReference>
<keyword evidence="8 12" id="KW-0479">Metal-binding</keyword>
<dbReference type="AlphaFoldDB" id="A0A1F6BYA0"/>
<keyword evidence="7 12" id="KW-0540">Nuclease</keyword>
<evidence type="ECO:0000256" key="10">
    <source>
        <dbReference type="ARBA" id="ARBA00022801"/>
    </source>
</evidence>
<dbReference type="GO" id="GO:0003723">
    <property type="term" value="F:RNA binding"/>
    <property type="evidence" value="ECO:0007669"/>
    <property type="project" value="UniProtKB-UniRule"/>
</dbReference>
<comment type="caution">
    <text evidence="15">The sequence shown here is derived from an EMBL/GenBank/DDBJ whole genome shotgun (WGS) entry which is preliminary data.</text>
</comment>
<dbReference type="SUPFAM" id="SSF53098">
    <property type="entry name" value="Ribonuclease H-like"/>
    <property type="match status" value="1"/>
</dbReference>
<dbReference type="GO" id="GO:0005737">
    <property type="term" value="C:cytoplasm"/>
    <property type="evidence" value="ECO:0007669"/>
    <property type="project" value="UniProtKB-SubCell"/>
</dbReference>
<evidence type="ECO:0000256" key="4">
    <source>
        <dbReference type="ARBA" id="ARBA00004496"/>
    </source>
</evidence>
<dbReference type="CDD" id="cd07182">
    <property type="entry name" value="RNase_HII_bacteria_HII_like"/>
    <property type="match status" value="1"/>
</dbReference>
<proteinExistence type="inferred from homology"/>